<sequence>MSFIVQVTDIALPSDAAQRQKLVSRIIEEFHASDGEPSAKFAQLYQQLVAQYPCLSSYKDGTDECVWGDAPLINNFGQRIAILDIVQNEEQVLASVLKLAGDLGLKVIETQSDTVYFPNTPETQSFIVSHEKPVLKEEPLTERSVLHFIVERLMPILEPAGFTWKNREKWAIRTADYGTQCVWLGVEKKRDMFVLYITARFDIPSVCEVAKLITGDSSETGWIGCNYLFFTGQHTPPKVSRLEDLVQTTEIIEVLVKEKILPFFETTLSMITLNSSVNNSEKCKFYLSNFLVQAMSLAYLAQPARIQETADIYRGYVKFRNYPEENIMRINQLVNRLIDLNPTL</sequence>
<keyword evidence="2" id="KW-1185">Reference proteome</keyword>
<gene>
    <name evidence="1" type="ORF">H8K36_15805</name>
</gene>
<proteinExistence type="predicted"/>
<protein>
    <submittedName>
        <fullName evidence="1">Uncharacterized protein</fullName>
    </submittedName>
</protein>
<comment type="caution">
    <text evidence="1">The sequence shown here is derived from an EMBL/GenBank/DDBJ whole genome shotgun (WGS) entry which is preliminary data.</text>
</comment>
<evidence type="ECO:0000313" key="1">
    <source>
        <dbReference type="EMBL" id="MBC3882856.1"/>
    </source>
</evidence>
<evidence type="ECO:0000313" key="2">
    <source>
        <dbReference type="Proteomes" id="UP000627446"/>
    </source>
</evidence>
<accession>A0A923KU31</accession>
<dbReference type="RefSeq" id="WP_186917481.1">
    <property type="nucleotide sequence ID" value="NZ_JACOFZ010000008.1"/>
</dbReference>
<name>A0A923KU31_9BURK</name>
<dbReference type="AlphaFoldDB" id="A0A923KU31"/>
<organism evidence="1 2">
    <name type="scientific">Undibacterium nitidum</name>
    <dbReference type="NCBI Taxonomy" id="2762298"/>
    <lineage>
        <taxon>Bacteria</taxon>
        <taxon>Pseudomonadati</taxon>
        <taxon>Pseudomonadota</taxon>
        <taxon>Betaproteobacteria</taxon>
        <taxon>Burkholderiales</taxon>
        <taxon>Oxalobacteraceae</taxon>
        <taxon>Undibacterium</taxon>
    </lineage>
</organism>
<dbReference type="Proteomes" id="UP000627446">
    <property type="component" value="Unassembled WGS sequence"/>
</dbReference>
<reference evidence="1" key="1">
    <citation type="submission" date="2020-08" db="EMBL/GenBank/DDBJ databases">
        <title>Novel species isolated from subtropical streams in China.</title>
        <authorList>
            <person name="Lu H."/>
        </authorList>
    </citation>
    <scope>NUCLEOTIDE SEQUENCE</scope>
    <source>
        <strain evidence="1">LX22W</strain>
    </source>
</reference>
<dbReference type="EMBL" id="JACOFZ010000008">
    <property type="protein sequence ID" value="MBC3882856.1"/>
    <property type="molecule type" value="Genomic_DNA"/>
</dbReference>